<dbReference type="InterPro" id="IPR028322">
    <property type="entry name" value="PNRC-like_rgn"/>
</dbReference>
<reference evidence="2 3" key="2">
    <citation type="submission" date="2024-10" db="EMBL/GenBank/DDBJ databases">
        <authorList>
            <person name="Ryan C."/>
        </authorList>
    </citation>
    <scope>NUCLEOTIDE SEQUENCE [LARGE SCALE GENOMIC DNA]</scope>
</reference>
<dbReference type="GO" id="GO:0016071">
    <property type="term" value="P:mRNA metabolic process"/>
    <property type="evidence" value="ECO:0007669"/>
    <property type="project" value="UniProtKB-ARBA"/>
</dbReference>
<dbReference type="AlphaFoldDB" id="A0ABC8VM62"/>
<evidence type="ECO:0000313" key="3">
    <source>
        <dbReference type="Proteomes" id="UP001497457"/>
    </source>
</evidence>
<reference evidence="3" key="1">
    <citation type="submission" date="2024-06" db="EMBL/GenBank/DDBJ databases">
        <authorList>
            <person name="Ryan C."/>
        </authorList>
    </citation>
    <scope>NUCLEOTIDE SEQUENCE [LARGE SCALE GENOMIC DNA]</scope>
</reference>
<keyword evidence="3" id="KW-1185">Reference proteome</keyword>
<dbReference type="Pfam" id="PF15365">
    <property type="entry name" value="PNRC"/>
    <property type="match status" value="1"/>
</dbReference>
<gene>
    <name evidence="2" type="ORF">URODEC1_LOCUS4816</name>
</gene>
<feature type="compositionally biased region" description="Basic residues" evidence="1">
    <location>
        <begin position="25"/>
        <end position="43"/>
    </location>
</feature>
<feature type="region of interest" description="Disordered" evidence="1">
    <location>
        <begin position="25"/>
        <end position="57"/>
    </location>
</feature>
<organism evidence="2 3">
    <name type="scientific">Urochloa decumbens</name>
    <dbReference type="NCBI Taxonomy" id="240449"/>
    <lineage>
        <taxon>Eukaryota</taxon>
        <taxon>Viridiplantae</taxon>
        <taxon>Streptophyta</taxon>
        <taxon>Embryophyta</taxon>
        <taxon>Tracheophyta</taxon>
        <taxon>Spermatophyta</taxon>
        <taxon>Magnoliopsida</taxon>
        <taxon>Liliopsida</taxon>
        <taxon>Poales</taxon>
        <taxon>Poaceae</taxon>
        <taxon>PACMAD clade</taxon>
        <taxon>Panicoideae</taxon>
        <taxon>Panicodae</taxon>
        <taxon>Paniceae</taxon>
        <taxon>Melinidinae</taxon>
        <taxon>Urochloa</taxon>
    </lineage>
</organism>
<dbReference type="Proteomes" id="UP001497457">
    <property type="component" value="Chromosome 10rd"/>
</dbReference>
<dbReference type="PANTHER" id="PTHR33670:SF1">
    <property type="entry name" value="OS09G0416300 PROTEIN"/>
    <property type="match status" value="1"/>
</dbReference>
<name>A0ABC8VM62_9POAL</name>
<proteinExistence type="predicted"/>
<accession>A0ABC8VM62</accession>
<sequence length="125" mass="13098">MGTAAEVLRPHDYCLAHARTACRRPLRPAGRRTAAARHHHQGQRHGDIARGSAATAPRQVRTKVAAAAAADAYAGPAFGAMSPSPRALPLPRFTPRTAAACAVASEAPGVDDAATRELRRLLGLH</sequence>
<evidence type="ECO:0000313" key="2">
    <source>
        <dbReference type="EMBL" id="CAL4893504.1"/>
    </source>
</evidence>
<protein>
    <submittedName>
        <fullName evidence="2">Uncharacterized protein</fullName>
    </submittedName>
</protein>
<dbReference type="EMBL" id="OZ075120">
    <property type="protein sequence ID" value="CAL4893504.1"/>
    <property type="molecule type" value="Genomic_DNA"/>
</dbReference>
<dbReference type="PANTHER" id="PTHR33670">
    <property type="entry name" value="SPLICING FACTOR, PROLINE- AND GLUTAMINE-RICH-LIKE"/>
    <property type="match status" value="1"/>
</dbReference>
<evidence type="ECO:0000256" key="1">
    <source>
        <dbReference type="SAM" id="MobiDB-lite"/>
    </source>
</evidence>